<evidence type="ECO:0000313" key="2">
    <source>
        <dbReference type="Proteomes" id="UP001250214"/>
    </source>
</evidence>
<dbReference type="EMBL" id="JAVLVT010000003">
    <property type="protein sequence ID" value="MDS1270154.1"/>
    <property type="molecule type" value="Genomic_DNA"/>
</dbReference>
<dbReference type="Gene3D" id="1.10.287.1060">
    <property type="entry name" value="ESAT-6-like"/>
    <property type="match status" value="1"/>
</dbReference>
<reference evidence="2" key="1">
    <citation type="submission" date="2023-07" db="EMBL/GenBank/DDBJ databases">
        <title>Novel species in the genus Lipingzhangella isolated from Sambhar Salt Lake.</title>
        <authorList>
            <person name="Jiya N."/>
            <person name="Kajale S."/>
            <person name="Sharma A."/>
        </authorList>
    </citation>
    <scope>NUCLEOTIDE SEQUENCE [LARGE SCALE GENOMIC DNA]</scope>
    <source>
        <strain evidence="2">LS1_29</strain>
    </source>
</reference>
<dbReference type="SUPFAM" id="SSF140453">
    <property type="entry name" value="EsxAB dimer-like"/>
    <property type="match status" value="1"/>
</dbReference>
<name>A0ABU2H6A0_9ACTN</name>
<dbReference type="RefSeq" id="WP_310911693.1">
    <property type="nucleotide sequence ID" value="NZ_JAVLVT010000003.1"/>
</dbReference>
<evidence type="ECO:0000313" key="1">
    <source>
        <dbReference type="EMBL" id="MDS1270154.1"/>
    </source>
</evidence>
<dbReference type="InterPro" id="IPR010310">
    <property type="entry name" value="T7SS_ESAT-6-like"/>
</dbReference>
<dbReference type="Proteomes" id="UP001250214">
    <property type="component" value="Unassembled WGS sequence"/>
</dbReference>
<accession>A0ABU2H6A0</accession>
<keyword evidence="2" id="KW-1185">Reference proteome</keyword>
<organism evidence="1 2">
    <name type="scientific">Lipingzhangella rawalii</name>
    <dbReference type="NCBI Taxonomy" id="2055835"/>
    <lineage>
        <taxon>Bacteria</taxon>
        <taxon>Bacillati</taxon>
        <taxon>Actinomycetota</taxon>
        <taxon>Actinomycetes</taxon>
        <taxon>Streptosporangiales</taxon>
        <taxon>Nocardiopsidaceae</taxon>
        <taxon>Lipingzhangella</taxon>
    </lineage>
</organism>
<dbReference type="InterPro" id="IPR036689">
    <property type="entry name" value="ESAT-6-like_sf"/>
</dbReference>
<dbReference type="Pfam" id="PF06013">
    <property type="entry name" value="WXG100"/>
    <property type="match status" value="1"/>
</dbReference>
<proteinExistence type="predicted"/>
<comment type="caution">
    <text evidence="1">The sequence shown here is derived from an EMBL/GenBank/DDBJ whole genome shotgun (WGS) entry which is preliminary data.</text>
</comment>
<sequence>MSYEVYGNVGMLEELSADQQGYMSRFHGIMDEIRTQSEDTVNRWEGAGSQEFQAKAEEFDSHFNGVLSAFAKMIDATDESANNYSQLVRTFNNMF</sequence>
<gene>
    <name evidence="1" type="ORF">RIF23_07590</name>
</gene>
<protein>
    <submittedName>
        <fullName evidence="1">WXG100 family type VII secretion target</fullName>
    </submittedName>
</protein>